<evidence type="ECO:0000256" key="1">
    <source>
        <dbReference type="SAM" id="SignalP"/>
    </source>
</evidence>
<feature type="chain" id="PRO_5045066896" description="DUF1254 domain-containing protein" evidence="1">
    <location>
        <begin position="37"/>
        <end position="341"/>
    </location>
</feature>
<dbReference type="EMBL" id="VCJR02000001">
    <property type="protein sequence ID" value="NHK27517.1"/>
    <property type="molecule type" value="Genomic_DNA"/>
</dbReference>
<name>A0ABX0HMD8_9PROT</name>
<keyword evidence="1" id="KW-0732">Signal</keyword>
<evidence type="ECO:0000313" key="2">
    <source>
        <dbReference type="EMBL" id="NHK27517.1"/>
    </source>
</evidence>
<reference evidence="2 3" key="1">
    <citation type="submission" date="2020-02" db="EMBL/GenBank/DDBJ databases">
        <title>Genome sequence of Parvularcula flava strain NH6-79.</title>
        <authorList>
            <person name="Abdul Karim M.H."/>
            <person name="Lam M.Q."/>
            <person name="Chen S.J."/>
            <person name="Yahya A."/>
            <person name="Shahir S."/>
            <person name="Shamsir M.S."/>
            <person name="Chong C.S."/>
        </authorList>
    </citation>
    <scope>NUCLEOTIDE SEQUENCE [LARGE SCALE GENOMIC DNA]</scope>
    <source>
        <strain evidence="2 3">NH6-79</strain>
    </source>
</reference>
<feature type="signal peptide" evidence="1">
    <location>
        <begin position="1"/>
        <end position="36"/>
    </location>
</feature>
<proteinExistence type="predicted"/>
<comment type="caution">
    <text evidence="2">The sequence shown here is derived from an EMBL/GenBank/DDBJ whole genome shotgun (WGS) entry which is preliminary data.</text>
</comment>
<protein>
    <recommendedName>
        <fullName evidence="4">DUF1254 domain-containing protein</fullName>
    </recommendedName>
</protein>
<evidence type="ECO:0000313" key="3">
    <source>
        <dbReference type="Proteomes" id="UP000818603"/>
    </source>
</evidence>
<dbReference type="RefSeq" id="WP_155138532.1">
    <property type="nucleotide sequence ID" value="NZ_BMGZ01000001.1"/>
</dbReference>
<keyword evidence="3" id="KW-1185">Reference proteome</keyword>
<accession>A0ABX0HMD8</accession>
<organism evidence="2 3">
    <name type="scientific">Aquisalinus luteolus</name>
    <dbReference type="NCBI Taxonomy" id="1566827"/>
    <lineage>
        <taxon>Bacteria</taxon>
        <taxon>Pseudomonadati</taxon>
        <taxon>Pseudomonadota</taxon>
        <taxon>Alphaproteobacteria</taxon>
        <taxon>Parvularculales</taxon>
        <taxon>Parvularculaceae</taxon>
        <taxon>Aquisalinus</taxon>
    </lineage>
</organism>
<evidence type="ECO:0008006" key="4">
    <source>
        <dbReference type="Google" id="ProtNLM"/>
    </source>
</evidence>
<dbReference type="Proteomes" id="UP000818603">
    <property type="component" value="Unassembled WGS sequence"/>
</dbReference>
<gene>
    <name evidence="2" type="ORF">FF098_006335</name>
</gene>
<sequence length="341" mass="37671">MLAVDIQIMAKGFATFCKAVIAIAATAISVMASAIAAPPGTIEQLTKVALERQAYDQRPFYHKTPLSWTTYTQPVTSPFLHKPNYLPCILITVRNFDYHAQPLVYSSSLEEKVFAYAPKRTPSTDSDQYVLVQHSSGLKELLVMNKNNFHLAGVLTPEQDAAIRAAMTMPGRFTFTHRDHSSTFEVNAAGDRMDIFSACETQLVPASEPVVTPEKPKFDEAQLEQLVQARQWDEAVQMVALSGGPAHARYVLLMFIRTATSRDARYEAGRMAIYENIELFPLAATASGPLERQELSRYESLLRTQIDGPVYSGTSYRMNAATVGDCRSQGGTVRSGGCWSN</sequence>